<evidence type="ECO:0000256" key="3">
    <source>
        <dbReference type="ARBA" id="ARBA00023125"/>
    </source>
</evidence>
<dbReference type="GO" id="GO:0005634">
    <property type="term" value="C:nucleus"/>
    <property type="evidence" value="ECO:0007669"/>
    <property type="project" value="UniProtKB-SubCell"/>
</dbReference>
<proteinExistence type="predicted"/>
<dbReference type="EMBL" id="RXGB01003731">
    <property type="protein sequence ID" value="TMW91386.1"/>
    <property type="molecule type" value="Genomic_DNA"/>
</dbReference>
<dbReference type="Pfam" id="PF00010">
    <property type="entry name" value="HLH"/>
    <property type="match status" value="1"/>
</dbReference>
<dbReference type="GO" id="GO:0000978">
    <property type="term" value="F:RNA polymerase II cis-regulatory region sequence-specific DNA binding"/>
    <property type="evidence" value="ECO:0007669"/>
    <property type="project" value="TreeGrafter"/>
</dbReference>
<dbReference type="SMART" id="SM00353">
    <property type="entry name" value="HLH"/>
    <property type="match status" value="1"/>
</dbReference>
<dbReference type="InterPro" id="IPR036638">
    <property type="entry name" value="HLH_DNA-bd_sf"/>
</dbReference>
<dbReference type="AlphaFoldDB" id="A0A6N2B9S1"/>
<evidence type="ECO:0000256" key="1">
    <source>
        <dbReference type="ARBA" id="ARBA00004123"/>
    </source>
</evidence>
<dbReference type="GO" id="GO:0000981">
    <property type="term" value="F:DNA-binding transcription factor activity, RNA polymerase II-specific"/>
    <property type="evidence" value="ECO:0007669"/>
    <property type="project" value="TreeGrafter"/>
</dbReference>
<keyword evidence="3" id="KW-0238">DNA-binding</keyword>
<comment type="caution">
    <text evidence="7">The sequence shown here is derived from an EMBL/GenBank/DDBJ whole genome shotgun (WGS) entry which is preliminary data.</text>
</comment>
<evidence type="ECO:0000313" key="7">
    <source>
        <dbReference type="EMBL" id="TMW91386.1"/>
    </source>
</evidence>
<dbReference type="PROSITE" id="PS50888">
    <property type="entry name" value="BHLH"/>
    <property type="match status" value="1"/>
</dbReference>
<reference evidence="7" key="1">
    <citation type="submission" date="2019-05" db="EMBL/GenBank/DDBJ databases">
        <title>The de novo reference genome and transcriptome assemblies of the wild tomato species Solanum chilense.</title>
        <authorList>
            <person name="Stam R."/>
            <person name="Nosenko T."/>
            <person name="Hoerger A.C."/>
            <person name="Stephan W."/>
            <person name="Seidel M.A."/>
            <person name="Kuhn J.M.M."/>
            <person name="Haberer G."/>
            <person name="Tellier A."/>
        </authorList>
    </citation>
    <scope>NUCLEOTIDE SEQUENCE</scope>
    <source>
        <tissue evidence="7">Mature leaves</tissue>
    </source>
</reference>
<feature type="domain" description="BHLH" evidence="6">
    <location>
        <begin position="91"/>
        <end position="142"/>
    </location>
</feature>
<evidence type="ECO:0000256" key="5">
    <source>
        <dbReference type="ARBA" id="ARBA00023242"/>
    </source>
</evidence>
<keyword evidence="4" id="KW-0804">Transcription</keyword>
<evidence type="ECO:0000256" key="4">
    <source>
        <dbReference type="ARBA" id="ARBA00023163"/>
    </source>
</evidence>
<dbReference type="PANTHER" id="PTHR11969:SF54">
    <property type="entry name" value="MAD-LIKE PROTEIN 1"/>
    <property type="match status" value="1"/>
</dbReference>
<comment type="subcellular location">
    <subcellularLocation>
        <location evidence="1">Nucleus</location>
    </subcellularLocation>
</comment>
<organism evidence="7">
    <name type="scientific">Solanum chilense</name>
    <name type="common">Tomato</name>
    <name type="synonym">Lycopersicon chilense</name>
    <dbReference type="NCBI Taxonomy" id="4083"/>
    <lineage>
        <taxon>Eukaryota</taxon>
        <taxon>Viridiplantae</taxon>
        <taxon>Streptophyta</taxon>
        <taxon>Embryophyta</taxon>
        <taxon>Tracheophyta</taxon>
        <taxon>Spermatophyta</taxon>
        <taxon>Magnoliopsida</taxon>
        <taxon>eudicotyledons</taxon>
        <taxon>Gunneridae</taxon>
        <taxon>Pentapetalae</taxon>
        <taxon>asterids</taxon>
        <taxon>lamiids</taxon>
        <taxon>Solanales</taxon>
        <taxon>Solanaceae</taxon>
        <taxon>Solanoideae</taxon>
        <taxon>Solaneae</taxon>
        <taxon>Solanum</taxon>
        <taxon>Solanum subgen. Lycopersicon</taxon>
    </lineage>
</organism>
<sequence length="292" mass="33507">MALETPQEQYNGYVCKEFYGYEMQESSILDNNYEYTSSCNYSMMQNQVKLGDCNSIEEDSNNMLFLKGSSANSNSLRCCTKKRKRKCNNKDKRMIHIAMERNRRKQMNDSLTNLQSLIPSSYVQRADQASIIGGAINFVKELEHNLQTLQAKKILISRFEKSDILSSPLFTDFFFFSRYSNCSCESSIAVEKSRSLLMSHDIQVNLVESHVNLKILTKRRPKQLMKIVVDLQCLWLTILHLNVITIHNQIVLCSISAKLEEGCQLTTIEEISHAVNQLLGRIQEEETTSSSN</sequence>
<dbReference type="GO" id="GO:0046983">
    <property type="term" value="F:protein dimerization activity"/>
    <property type="evidence" value="ECO:0007669"/>
    <property type="project" value="InterPro"/>
</dbReference>
<dbReference type="PANTHER" id="PTHR11969">
    <property type="entry name" value="MAX DIMERIZATION, MAD"/>
    <property type="match status" value="1"/>
</dbReference>
<name>A0A6N2B9S1_SOLCI</name>
<keyword evidence="5" id="KW-0539">Nucleus</keyword>
<dbReference type="SUPFAM" id="SSF47459">
    <property type="entry name" value="HLH, helix-loop-helix DNA-binding domain"/>
    <property type="match status" value="1"/>
</dbReference>
<gene>
    <name evidence="7" type="ORF">EJD97_014403</name>
</gene>
<dbReference type="Gene3D" id="4.10.280.10">
    <property type="entry name" value="Helix-loop-helix DNA-binding domain"/>
    <property type="match status" value="1"/>
</dbReference>
<keyword evidence="2" id="KW-0805">Transcription regulation</keyword>
<dbReference type="InterPro" id="IPR011598">
    <property type="entry name" value="bHLH_dom"/>
</dbReference>
<accession>A0A6N2B9S1</accession>
<evidence type="ECO:0000256" key="2">
    <source>
        <dbReference type="ARBA" id="ARBA00023015"/>
    </source>
</evidence>
<protein>
    <recommendedName>
        <fullName evidence="6">BHLH domain-containing protein</fullName>
    </recommendedName>
</protein>
<evidence type="ECO:0000259" key="6">
    <source>
        <dbReference type="PROSITE" id="PS50888"/>
    </source>
</evidence>